<comment type="subcellular location">
    <subcellularLocation>
        <location evidence="1">Periplasm</location>
    </subcellularLocation>
</comment>
<dbReference type="AlphaFoldDB" id="A0A7H9BNV6"/>
<comment type="similarity">
    <text evidence="2">Belongs to the bacterial solute-binding protein 7 family.</text>
</comment>
<gene>
    <name evidence="7" type="primary">dctP</name>
    <name evidence="7" type="ORF">HYQ43_01425</name>
</gene>
<evidence type="ECO:0000256" key="4">
    <source>
        <dbReference type="ARBA" id="ARBA00022729"/>
    </source>
</evidence>
<reference evidence="7 8" key="1">
    <citation type="submission" date="2020-07" db="EMBL/GenBank/DDBJ databases">
        <title>The complete genome of Paracoccus pantotrophus ACCC 10489.</title>
        <authorList>
            <person name="Si Y."/>
        </authorList>
    </citation>
    <scope>NUCLEOTIDE SEQUENCE [LARGE SCALE GENOMIC DNA]</scope>
    <source>
        <strain evidence="7 8">ACCC10489</strain>
    </source>
</reference>
<accession>A0A7H9BNV6</accession>
<dbReference type="PANTHER" id="PTHR33376:SF7">
    <property type="entry name" value="C4-DICARBOXYLATE-BINDING PROTEIN DCTB"/>
    <property type="match status" value="1"/>
</dbReference>
<evidence type="ECO:0000256" key="2">
    <source>
        <dbReference type="ARBA" id="ARBA00009023"/>
    </source>
</evidence>
<organism evidence="7 8">
    <name type="scientific">Paracoccus pantotrophus</name>
    <name type="common">Thiosphaera pantotropha</name>
    <dbReference type="NCBI Taxonomy" id="82367"/>
    <lineage>
        <taxon>Bacteria</taxon>
        <taxon>Pseudomonadati</taxon>
        <taxon>Pseudomonadota</taxon>
        <taxon>Alphaproteobacteria</taxon>
        <taxon>Rhodobacterales</taxon>
        <taxon>Paracoccaceae</taxon>
        <taxon>Paracoccus</taxon>
    </lineage>
</organism>
<evidence type="ECO:0000313" key="7">
    <source>
        <dbReference type="EMBL" id="QLH12997.1"/>
    </source>
</evidence>
<protein>
    <submittedName>
        <fullName evidence="7">TRAP transporter substrate-binding protein DctP</fullName>
    </submittedName>
</protein>
<evidence type="ECO:0000313" key="8">
    <source>
        <dbReference type="Proteomes" id="UP000509322"/>
    </source>
</evidence>
<proteinExistence type="inferred from homology"/>
<keyword evidence="4 6" id="KW-0732">Signal</keyword>
<evidence type="ECO:0000256" key="3">
    <source>
        <dbReference type="ARBA" id="ARBA00022448"/>
    </source>
</evidence>
<evidence type="ECO:0000256" key="6">
    <source>
        <dbReference type="SAM" id="SignalP"/>
    </source>
</evidence>
<feature type="signal peptide" evidence="6">
    <location>
        <begin position="1"/>
        <end position="27"/>
    </location>
</feature>
<dbReference type="NCBIfam" id="NF037995">
    <property type="entry name" value="TRAP_S1"/>
    <property type="match status" value="1"/>
</dbReference>
<dbReference type="GO" id="GO:0055085">
    <property type="term" value="P:transmembrane transport"/>
    <property type="evidence" value="ECO:0007669"/>
    <property type="project" value="InterPro"/>
</dbReference>
<evidence type="ECO:0000256" key="5">
    <source>
        <dbReference type="ARBA" id="ARBA00022764"/>
    </source>
</evidence>
<evidence type="ECO:0000256" key="1">
    <source>
        <dbReference type="ARBA" id="ARBA00004418"/>
    </source>
</evidence>
<feature type="chain" id="PRO_5028958304" evidence="6">
    <location>
        <begin position="28"/>
        <end position="358"/>
    </location>
</feature>
<dbReference type="InterPro" id="IPR018389">
    <property type="entry name" value="DctP_fam"/>
</dbReference>
<keyword evidence="5" id="KW-0574">Periplasm</keyword>
<dbReference type="PANTHER" id="PTHR33376">
    <property type="match status" value="1"/>
</dbReference>
<keyword evidence="3" id="KW-0813">Transport</keyword>
<dbReference type="GO" id="GO:0042597">
    <property type="term" value="C:periplasmic space"/>
    <property type="evidence" value="ECO:0007669"/>
    <property type="project" value="UniProtKB-SubCell"/>
</dbReference>
<sequence>MKKIVFRRSALTTVAIAAIFGANTAWAELDSVQLEVINGNHGDPWTINILQPFFEKTLPEASGGKITAHSVPYTELGMSGFEMMDLLRLGTNDITWGVPGYLSGEAPIAEGLELPGITGDYNLMFQAQDAYREIFDEALRENFNAKLIFFSQQPALQAYCRLSPQEIENFSLDTMKGKKSRIHSTSFADFVEAYGGVPVTIPFVDVIPGLERGVIDCALTAPTAAYAAKIGQVANTVVEIRSGYTTHFFAMNLDTWNGLNAETQEFLTEQFAKVEQEARDYTPHMQEIAAQCLGEGPCELGEPAGMAYVKMTPEDEQALRQRVEETVLPRWASRCGPTCADEWNSALSGILGMTIKSQ</sequence>
<dbReference type="Pfam" id="PF03480">
    <property type="entry name" value="DctP"/>
    <property type="match status" value="1"/>
</dbReference>
<dbReference type="InterPro" id="IPR038404">
    <property type="entry name" value="TRAP_DctP_sf"/>
</dbReference>
<dbReference type="RefSeq" id="WP_179921312.1">
    <property type="nucleotide sequence ID" value="NZ_CP058689.1"/>
</dbReference>
<dbReference type="EMBL" id="CP058689">
    <property type="protein sequence ID" value="QLH12997.1"/>
    <property type="molecule type" value="Genomic_DNA"/>
</dbReference>
<dbReference type="Gene3D" id="3.40.190.170">
    <property type="entry name" value="Bacterial extracellular solute-binding protein, family 7"/>
    <property type="match status" value="1"/>
</dbReference>
<dbReference type="Proteomes" id="UP000509322">
    <property type="component" value="Chromosome 1"/>
</dbReference>
<name>A0A7H9BNV6_PARPN</name>